<dbReference type="Proteomes" id="UP000182510">
    <property type="component" value="Chromosome"/>
</dbReference>
<dbReference type="InterPro" id="IPR029058">
    <property type="entry name" value="AB_hydrolase_fold"/>
</dbReference>
<proteinExistence type="predicted"/>
<evidence type="ECO:0000256" key="1">
    <source>
        <dbReference type="SAM" id="SignalP"/>
    </source>
</evidence>
<dbReference type="InterPro" id="IPR050583">
    <property type="entry name" value="Mycobacterial_A85_antigen"/>
</dbReference>
<accession>A0A1L3J491</accession>
<dbReference type="PANTHER" id="PTHR48098:SF6">
    <property type="entry name" value="FERRI-BACILLIBACTIN ESTERASE BESA"/>
    <property type="match status" value="1"/>
</dbReference>
<dbReference type="RefSeq" id="WP_072552572.1">
    <property type="nucleotide sequence ID" value="NZ_CP018153.1"/>
</dbReference>
<feature type="signal peptide" evidence="1">
    <location>
        <begin position="1"/>
        <end position="24"/>
    </location>
</feature>
<dbReference type="OrthoDB" id="9784036at2"/>
<dbReference type="Gene3D" id="3.40.50.1820">
    <property type="entry name" value="alpha/beta hydrolase"/>
    <property type="match status" value="1"/>
</dbReference>
<sequence>MKSILLTFCSLFLFTFFTYSQSTASARVSTFQIEAPQLDTIKKIWIYLPKSYESSDLQYPVVYMHDAQNLFDKETSYVGEWQVDETLDSLSSPEAIIVGIEHGGDKRIDELTPFANEKYGGGKADRYLEFIRYTLKPHIDATYRSLKSPENTSIFGSSLGGLVSFYGALKYPDTFGQAGVYSPSFWFSDKIYTYVRERSIPSEMKFYFLVGTEESEDMVPNTEEMINLLKNAGVKNENIKARYIEGGKHNEALWSKYFPESFIWLIK</sequence>
<dbReference type="STRING" id="1913577.LPB144_05630"/>
<evidence type="ECO:0000313" key="3">
    <source>
        <dbReference type="Proteomes" id="UP000182510"/>
    </source>
</evidence>
<dbReference type="EMBL" id="CP018153">
    <property type="protein sequence ID" value="APG59922.1"/>
    <property type="molecule type" value="Genomic_DNA"/>
</dbReference>
<protein>
    <submittedName>
        <fullName evidence="2">Alpha-mannosidase</fullName>
    </submittedName>
</protein>
<gene>
    <name evidence="2" type="ORF">LPB144_05630</name>
</gene>
<feature type="chain" id="PRO_5012001348" evidence="1">
    <location>
        <begin position="25"/>
        <end position="267"/>
    </location>
</feature>
<keyword evidence="1" id="KW-0732">Signal</keyword>
<dbReference type="InterPro" id="IPR000801">
    <property type="entry name" value="Esterase-like"/>
</dbReference>
<dbReference type="PANTHER" id="PTHR48098">
    <property type="entry name" value="ENTEROCHELIN ESTERASE-RELATED"/>
    <property type="match status" value="1"/>
</dbReference>
<keyword evidence="3" id="KW-1185">Reference proteome</keyword>
<organism evidence="2 3">
    <name type="scientific">Christiangramia salexigens</name>
    <dbReference type="NCBI Taxonomy" id="1913577"/>
    <lineage>
        <taxon>Bacteria</taxon>
        <taxon>Pseudomonadati</taxon>
        <taxon>Bacteroidota</taxon>
        <taxon>Flavobacteriia</taxon>
        <taxon>Flavobacteriales</taxon>
        <taxon>Flavobacteriaceae</taxon>
        <taxon>Christiangramia</taxon>
    </lineage>
</organism>
<dbReference type="KEGG" id="grl:LPB144_05630"/>
<reference evidence="2 3" key="1">
    <citation type="submission" date="2016-11" db="EMBL/GenBank/DDBJ databases">
        <title>Gramella sp. LPB0144 isolated from marine environment.</title>
        <authorList>
            <person name="Kim E."/>
            <person name="Yi H."/>
        </authorList>
    </citation>
    <scope>NUCLEOTIDE SEQUENCE [LARGE SCALE GENOMIC DNA]</scope>
    <source>
        <strain evidence="2 3">LPB0144</strain>
    </source>
</reference>
<evidence type="ECO:0000313" key="2">
    <source>
        <dbReference type="EMBL" id="APG59922.1"/>
    </source>
</evidence>
<dbReference type="SUPFAM" id="SSF53474">
    <property type="entry name" value="alpha/beta-Hydrolases"/>
    <property type="match status" value="1"/>
</dbReference>
<dbReference type="Pfam" id="PF00756">
    <property type="entry name" value="Esterase"/>
    <property type="match status" value="1"/>
</dbReference>
<name>A0A1L3J491_9FLAO</name>
<dbReference type="AlphaFoldDB" id="A0A1L3J491"/>